<evidence type="ECO:0000256" key="12">
    <source>
        <dbReference type="SAM" id="Phobius"/>
    </source>
</evidence>
<evidence type="ECO:0000256" key="4">
    <source>
        <dbReference type="ARBA" id="ARBA00022692"/>
    </source>
</evidence>
<keyword evidence="8" id="KW-0770">Synapse</keyword>
<accession>A0A0G4H2Q4</accession>
<reference evidence="14 15" key="1">
    <citation type="submission" date="2014-11" db="EMBL/GenBank/DDBJ databases">
        <authorList>
            <person name="Zhu J."/>
            <person name="Qi W."/>
            <person name="Song R."/>
        </authorList>
    </citation>
    <scope>NUCLEOTIDE SEQUENCE [LARGE SCALE GENOMIC DNA]</scope>
</reference>
<evidence type="ECO:0000256" key="2">
    <source>
        <dbReference type="ARBA" id="ARBA00004644"/>
    </source>
</evidence>
<feature type="compositionally biased region" description="Basic and acidic residues" evidence="11">
    <location>
        <begin position="25"/>
        <end position="35"/>
    </location>
</feature>
<feature type="transmembrane region" description="Helical" evidence="12">
    <location>
        <begin position="124"/>
        <end position="145"/>
    </location>
</feature>
<dbReference type="GO" id="GO:0008324">
    <property type="term" value="F:monoatomic cation transmembrane transporter activity"/>
    <property type="evidence" value="ECO:0007669"/>
    <property type="project" value="InterPro"/>
</dbReference>
<keyword evidence="10" id="KW-0968">Cytoplasmic vesicle</keyword>
<feature type="transmembrane region" description="Helical" evidence="12">
    <location>
        <begin position="288"/>
        <end position="306"/>
    </location>
</feature>
<organism evidence="14 15">
    <name type="scientific">Vitrella brassicaformis (strain CCMP3155)</name>
    <dbReference type="NCBI Taxonomy" id="1169540"/>
    <lineage>
        <taxon>Eukaryota</taxon>
        <taxon>Sar</taxon>
        <taxon>Alveolata</taxon>
        <taxon>Colpodellida</taxon>
        <taxon>Vitrellaceae</taxon>
        <taxon>Vitrella</taxon>
    </lineage>
</organism>
<proteinExistence type="inferred from homology"/>
<dbReference type="AlphaFoldDB" id="A0A0G4H2Q4"/>
<evidence type="ECO:0000256" key="7">
    <source>
        <dbReference type="ARBA" id="ARBA00022989"/>
    </source>
</evidence>
<evidence type="ECO:0000259" key="13">
    <source>
        <dbReference type="Pfam" id="PF01545"/>
    </source>
</evidence>
<name>A0A0G4H2Q4_VITBC</name>
<dbReference type="Proteomes" id="UP000041254">
    <property type="component" value="Unassembled WGS sequence"/>
</dbReference>
<feature type="domain" description="Cation efflux protein transmembrane" evidence="13">
    <location>
        <begin position="176"/>
        <end position="305"/>
    </location>
</feature>
<evidence type="ECO:0000256" key="8">
    <source>
        <dbReference type="ARBA" id="ARBA00023018"/>
    </source>
</evidence>
<feature type="transmembrane region" description="Helical" evidence="12">
    <location>
        <begin position="178"/>
        <end position="197"/>
    </location>
</feature>
<feature type="transmembrane region" description="Helical" evidence="12">
    <location>
        <begin position="98"/>
        <end position="118"/>
    </location>
</feature>
<keyword evidence="9 12" id="KW-0472">Membrane</keyword>
<dbReference type="PANTHER" id="PTHR31937:SF2">
    <property type="entry name" value="TRANSMEMBRANE PROTEIN 163"/>
    <property type="match status" value="1"/>
</dbReference>
<keyword evidence="4 12" id="KW-0812">Transmembrane</keyword>
<dbReference type="InterPro" id="IPR027469">
    <property type="entry name" value="Cation_efflux_TMD_sf"/>
</dbReference>
<dbReference type="EMBL" id="CDMY01000954">
    <property type="protein sequence ID" value="CEM37822.1"/>
    <property type="molecule type" value="Genomic_DNA"/>
</dbReference>
<dbReference type="Gene3D" id="1.20.1510.10">
    <property type="entry name" value="Cation efflux protein transmembrane domain"/>
    <property type="match status" value="1"/>
</dbReference>
<feature type="region of interest" description="Disordered" evidence="11">
    <location>
        <begin position="1"/>
        <end position="62"/>
    </location>
</feature>
<keyword evidence="6" id="KW-0862">Zinc</keyword>
<dbReference type="GO" id="GO:0031901">
    <property type="term" value="C:early endosome membrane"/>
    <property type="evidence" value="ECO:0007669"/>
    <property type="project" value="UniProtKB-SubCell"/>
</dbReference>
<dbReference type="InParanoid" id="A0A0G4H2Q4"/>
<evidence type="ECO:0000256" key="3">
    <source>
        <dbReference type="ARBA" id="ARBA00008731"/>
    </source>
</evidence>
<feature type="transmembrane region" description="Helical" evidence="12">
    <location>
        <begin position="249"/>
        <end position="268"/>
    </location>
</feature>
<evidence type="ECO:0000256" key="1">
    <source>
        <dbReference type="ARBA" id="ARBA00004146"/>
    </source>
</evidence>
<sequence>MPGGDEMNGHGSGHTVNIELGETSVDEKSPNDDGIHPSVFGKSTLSVPTTKEPGDSEGDLQSEFSTISLNSGIPQGAEGDYDLPMSDEEHKKIELARWVSYVSIFLSLLLGSLAIGYGSKYGGLSIVALGLEFYIDLVSSVLVLWRFKTPKHRHFQDRGQALAKKMQRDAIRERSSSFWIGVLFLLLGLWVVIEAIVKLHENLSWKKRQLMAEAAAGVAWPSAVLFSALVWWKFRLAAALHSQVIRKDAVCSLFGVVLSLVVGIAALVDIYGSRQHKGSHGDMGGDGIAAILLALFILGEGGLTVYRNTCGWWESKEEGAFSHQQMA</sequence>
<evidence type="ECO:0000256" key="11">
    <source>
        <dbReference type="SAM" id="MobiDB-lite"/>
    </source>
</evidence>
<protein>
    <recommendedName>
        <fullName evidence="13">Cation efflux protein transmembrane domain-containing protein</fullName>
    </recommendedName>
</protein>
<evidence type="ECO:0000256" key="9">
    <source>
        <dbReference type="ARBA" id="ARBA00023136"/>
    </source>
</evidence>
<dbReference type="VEuPathDB" id="CryptoDB:Vbra_19415"/>
<dbReference type="OrthoDB" id="331767at2759"/>
<evidence type="ECO:0000313" key="14">
    <source>
        <dbReference type="EMBL" id="CEM37822.1"/>
    </source>
</evidence>
<evidence type="ECO:0000256" key="6">
    <source>
        <dbReference type="ARBA" id="ARBA00022833"/>
    </source>
</evidence>
<comment type="similarity">
    <text evidence="3">Belongs to the TMEM163 family.</text>
</comment>
<feature type="transmembrane region" description="Helical" evidence="12">
    <location>
        <begin position="217"/>
        <end position="237"/>
    </location>
</feature>
<evidence type="ECO:0000256" key="5">
    <source>
        <dbReference type="ARBA" id="ARBA00022753"/>
    </source>
</evidence>
<dbReference type="PANTHER" id="PTHR31937">
    <property type="entry name" value="TRANSMEMBRANE PROTEIN 163"/>
    <property type="match status" value="1"/>
</dbReference>
<evidence type="ECO:0000256" key="10">
    <source>
        <dbReference type="ARBA" id="ARBA00023329"/>
    </source>
</evidence>
<dbReference type="InterPro" id="IPR026765">
    <property type="entry name" value="Tmem163"/>
</dbReference>
<dbReference type="SUPFAM" id="SSF161111">
    <property type="entry name" value="Cation efflux protein transmembrane domain-like"/>
    <property type="match status" value="1"/>
</dbReference>
<keyword evidence="5" id="KW-0967">Endosome</keyword>
<dbReference type="Pfam" id="PF01545">
    <property type="entry name" value="Cation_efflux"/>
    <property type="match status" value="1"/>
</dbReference>
<comment type="subcellular location">
    <subcellularLocation>
        <location evidence="2">Cytoplasmic vesicle</location>
        <location evidence="2">Secretory vesicle</location>
        <location evidence="2">Synaptic vesicle membrane</location>
        <topology evidence="2">Multi-pass membrane protein</topology>
    </subcellularLocation>
    <subcellularLocation>
        <location evidence="1">Early endosome membrane</location>
    </subcellularLocation>
</comment>
<dbReference type="InterPro" id="IPR058533">
    <property type="entry name" value="Cation_efflux_TM"/>
</dbReference>
<gene>
    <name evidence="14" type="ORF">Vbra_19415</name>
</gene>
<keyword evidence="15" id="KW-1185">Reference proteome</keyword>
<evidence type="ECO:0000313" key="15">
    <source>
        <dbReference type="Proteomes" id="UP000041254"/>
    </source>
</evidence>
<keyword evidence="7 12" id="KW-1133">Transmembrane helix</keyword>